<organism evidence="2 3">
    <name type="scientific">Pseudoxanthobacter soli DSM 19599</name>
    <dbReference type="NCBI Taxonomy" id="1123029"/>
    <lineage>
        <taxon>Bacteria</taxon>
        <taxon>Pseudomonadati</taxon>
        <taxon>Pseudomonadota</taxon>
        <taxon>Alphaproteobacteria</taxon>
        <taxon>Hyphomicrobiales</taxon>
        <taxon>Segnochrobactraceae</taxon>
        <taxon>Pseudoxanthobacter</taxon>
    </lineage>
</organism>
<feature type="chain" id="PRO_5012387549" description="Broad specificity phosphatase PhoE" evidence="1">
    <location>
        <begin position="20"/>
        <end position="243"/>
    </location>
</feature>
<protein>
    <recommendedName>
        <fullName evidence="4">Broad specificity phosphatase PhoE</fullName>
    </recommendedName>
</protein>
<dbReference type="STRING" id="1123029.SAMN02745172_02934"/>
<gene>
    <name evidence="2" type="ORF">SAMN02745172_02934</name>
</gene>
<dbReference type="RefSeq" id="WP_073629903.1">
    <property type="nucleotide sequence ID" value="NZ_FRXO01000005.1"/>
</dbReference>
<evidence type="ECO:0008006" key="4">
    <source>
        <dbReference type="Google" id="ProtNLM"/>
    </source>
</evidence>
<feature type="signal peptide" evidence="1">
    <location>
        <begin position="1"/>
        <end position="19"/>
    </location>
</feature>
<evidence type="ECO:0000313" key="3">
    <source>
        <dbReference type="Proteomes" id="UP000186406"/>
    </source>
</evidence>
<sequence length="243" mass="27327">MKRILAGVLSALISVAAAAALPEAAHAVPERVIILRHGEKKNDYALCSIGEERAKALAAQYLSRDHAKTLFAHQPPVAFMSITLHTLELVSPSAGKWGIPVDDVSVMPEPRRDDPKFVEKLNQRTQEAAHEVLTDPRWNGRTVVMVWEHHHIADAKMEKQFPGEEVTLRQLLNLDKLKDVPKTWPNANYDYFWIVDYGDPKSDVPTAFHMVKQAFEPPYNTLPSNDWGAPEVFPPGSDCEHRK</sequence>
<dbReference type="OrthoDB" id="8448116at2"/>
<dbReference type="EMBL" id="FRXO01000005">
    <property type="protein sequence ID" value="SHO66279.1"/>
    <property type="molecule type" value="Genomic_DNA"/>
</dbReference>
<keyword evidence="1" id="KW-0732">Signal</keyword>
<evidence type="ECO:0000313" key="2">
    <source>
        <dbReference type="EMBL" id="SHO66279.1"/>
    </source>
</evidence>
<dbReference type="AlphaFoldDB" id="A0A1M7ZN94"/>
<proteinExistence type="predicted"/>
<evidence type="ECO:0000256" key="1">
    <source>
        <dbReference type="SAM" id="SignalP"/>
    </source>
</evidence>
<reference evidence="2 3" key="1">
    <citation type="submission" date="2016-12" db="EMBL/GenBank/DDBJ databases">
        <authorList>
            <person name="Song W.-J."/>
            <person name="Kurnit D.M."/>
        </authorList>
    </citation>
    <scope>NUCLEOTIDE SEQUENCE [LARGE SCALE GENOMIC DNA]</scope>
    <source>
        <strain evidence="2 3">DSM 19599</strain>
    </source>
</reference>
<dbReference type="Proteomes" id="UP000186406">
    <property type="component" value="Unassembled WGS sequence"/>
</dbReference>
<keyword evidence="3" id="KW-1185">Reference proteome</keyword>
<accession>A0A1M7ZN94</accession>
<name>A0A1M7ZN94_9HYPH</name>